<dbReference type="EMBL" id="CAJVQB010166864">
    <property type="protein sequence ID" value="CAG8857065.1"/>
    <property type="molecule type" value="Genomic_DNA"/>
</dbReference>
<organism evidence="2 3">
    <name type="scientific">Gigaspora margarita</name>
    <dbReference type="NCBI Taxonomy" id="4874"/>
    <lineage>
        <taxon>Eukaryota</taxon>
        <taxon>Fungi</taxon>
        <taxon>Fungi incertae sedis</taxon>
        <taxon>Mucoromycota</taxon>
        <taxon>Glomeromycotina</taxon>
        <taxon>Glomeromycetes</taxon>
        <taxon>Diversisporales</taxon>
        <taxon>Gigasporaceae</taxon>
        <taxon>Gigaspora</taxon>
    </lineage>
</organism>
<proteinExistence type="predicted"/>
<keyword evidence="1" id="KW-1133">Transmembrane helix</keyword>
<name>A0ABN7XQS6_GIGMA</name>
<reference evidence="2 3" key="1">
    <citation type="submission" date="2021-06" db="EMBL/GenBank/DDBJ databases">
        <authorList>
            <person name="Kallberg Y."/>
            <person name="Tangrot J."/>
            <person name="Rosling A."/>
        </authorList>
    </citation>
    <scope>NUCLEOTIDE SEQUENCE [LARGE SCALE GENOMIC DNA]</scope>
    <source>
        <strain evidence="2 3">120-4 pot B 10/14</strain>
    </source>
</reference>
<keyword evidence="1" id="KW-0812">Transmembrane</keyword>
<accession>A0ABN7XQS6</accession>
<comment type="caution">
    <text evidence="2">The sequence shown here is derived from an EMBL/GenBank/DDBJ whole genome shotgun (WGS) entry which is preliminary data.</text>
</comment>
<feature type="non-terminal residue" evidence="2">
    <location>
        <position position="1"/>
    </location>
</feature>
<feature type="transmembrane region" description="Helical" evidence="1">
    <location>
        <begin position="24"/>
        <end position="44"/>
    </location>
</feature>
<sequence length="54" mass="5981">DIFKYIINAAIDGSRIFASIRNSVLALIVSVVIIKVSSILLKLIRSGLYDLIVY</sequence>
<keyword evidence="1" id="KW-0472">Membrane</keyword>
<evidence type="ECO:0000256" key="1">
    <source>
        <dbReference type="SAM" id="Phobius"/>
    </source>
</evidence>
<evidence type="ECO:0000313" key="3">
    <source>
        <dbReference type="Proteomes" id="UP000789901"/>
    </source>
</evidence>
<protein>
    <submittedName>
        <fullName evidence="2">36384_t:CDS:1</fullName>
    </submittedName>
</protein>
<gene>
    <name evidence="2" type="ORF">GMARGA_LOCUS45886</name>
</gene>
<dbReference type="Proteomes" id="UP000789901">
    <property type="component" value="Unassembled WGS sequence"/>
</dbReference>
<keyword evidence="3" id="KW-1185">Reference proteome</keyword>
<evidence type="ECO:0000313" key="2">
    <source>
        <dbReference type="EMBL" id="CAG8857065.1"/>
    </source>
</evidence>